<dbReference type="PANTHER" id="PTHR31689:SF0">
    <property type="entry name" value="DIAMINOPIMELATE EPIMERASE"/>
    <property type="match status" value="1"/>
</dbReference>
<comment type="caution">
    <text evidence="10">The sequence shown here is derived from an EMBL/GenBank/DDBJ whole genome shotgun (WGS) entry which is preliminary data.</text>
</comment>
<proteinExistence type="inferred from homology"/>
<comment type="subcellular location">
    <subcellularLocation>
        <location evidence="8">Cytoplasm</location>
    </subcellularLocation>
</comment>
<dbReference type="Pfam" id="PF01678">
    <property type="entry name" value="DAP_epimerase"/>
    <property type="match status" value="2"/>
</dbReference>
<dbReference type="PROSITE" id="PS01326">
    <property type="entry name" value="DAP_EPIMERASE"/>
    <property type="match status" value="1"/>
</dbReference>
<feature type="site" description="Could be important to modulate the pK values of the two catalytic cysteine residues" evidence="8">
    <location>
        <position position="177"/>
    </location>
</feature>
<feature type="binding site" evidence="8">
    <location>
        <position position="223"/>
    </location>
    <ligand>
        <name>substrate</name>
    </ligand>
</feature>
<feature type="binding site" evidence="8">
    <location>
        <begin position="250"/>
        <end position="251"/>
    </location>
    <ligand>
        <name>substrate</name>
    </ligand>
</feature>
<dbReference type="RefSeq" id="WP_185906183.1">
    <property type="nucleotide sequence ID" value="NZ_JACMSE010000014.1"/>
</dbReference>
<dbReference type="AlphaFoldDB" id="A0A842JMY7"/>
<dbReference type="InterPro" id="IPR001653">
    <property type="entry name" value="DAP_epimerase_DapF"/>
</dbReference>
<feature type="binding site" evidence="8">
    <location>
        <begin position="240"/>
        <end position="241"/>
    </location>
    <ligand>
        <name>substrate</name>
    </ligand>
</feature>
<comment type="function">
    <text evidence="8">Catalyzes the stereoinversion of LL-2,6-diaminopimelate (L,L-DAP) to meso-diaminopimelate (meso-DAP), a precursor of L-lysine and an essential component of the bacterial peptidoglycan.</text>
</comment>
<name>A0A842JMY7_9ACTN</name>
<reference evidence="10 11" key="1">
    <citation type="submission" date="2020-08" db="EMBL/GenBank/DDBJ databases">
        <authorList>
            <person name="Liu C."/>
            <person name="Sun Q."/>
        </authorList>
    </citation>
    <scope>NUCLEOTIDE SEQUENCE [LARGE SCALE GENOMIC DNA]</scope>
    <source>
        <strain evidence="10 11">N22</strain>
    </source>
</reference>
<sequence length="305" mass="32953">MELHFAKLHGTGNDFVFVDDFSRDIELTDDQVRFLCDRHFGIGADGVVLVRPSDDPACAAYMHYLNADGSLSQMCGNGVRCFAKYLVDRGYVPASEKRLVADTLSGPKPIRFEVDADGSMTLATVDMGRPVLDPASVPVAAQANARSAKGVAFVRELPVESPWGAFSFTCVSMGNPHAVCFVDDWESFPDALFPSADKRLATLDLDKIGAFFERCPAFPERANIEFATVGEKGIEMRVFERGCGETLACGTGACAVNVAASLTGRAGCENDLRLRGGTLRIVWGDDDHVHMTGPAVEVYRGTVEL</sequence>
<dbReference type="InterPro" id="IPR018510">
    <property type="entry name" value="DAP_epimerase_AS"/>
</dbReference>
<gene>
    <name evidence="8" type="primary">dapF</name>
    <name evidence="10" type="ORF">H7313_14230</name>
</gene>
<feature type="active site" description="Proton acceptor" evidence="8">
    <location>
        <position position="249"/>
    </location>
</feature>
<evidence type="ECO:0000256" key="7">
    <source>
        <dbReference type="ARBA" id="ARBA00051712"/>
    </source>
</evidence>
<dbReference type="GO" id="GO:0009089">
    <property type="term" value="P:lysine biosynthetic process via diaminopimelate"/>
    <property type="evidence" value="ECO:0007669"/>
    <property type="project" value="UniProtKB-UniRule"/>
</dbReference>
<evidence type="ECO:0000256" key="9">
    <source>
        <dbReference type="PROSITE-ProRule" id="PRU10125"/>
    </source>
</evidence>
<evidence type="ECO:0000256" key="6">
    <source>
        <dbReference type="ARBA" id="ARBA00023235"/>
    </source>
</evidence>
<accession>A0A842JMY7</accession>
<evidence type="ECO:0000256" key="1">
    <source>
        <dbReference type="ARBA" id="ARBA00005196"/>
    </source>
</evidence>
<keyword evidence="4 8" id="KW-0028">Amino-acid biosynthesis</keyword>
<keyword evidence="8" id="KW-0963">Cytoplasm</keyword>
<comment type="similarity">
    <text evidence="2 8">Belongs to the diaminopimelate epimerase family.</text>
</comment>
<dbReference type="GO" id="GO:0008837">
    <property type="term" value="F:diaminopimelate epimerase activity"/>
    <property type="evidence" value="ECO:0007669"/>
    <property type="project" value="UniProtKB-UniRule"/>
</dbReference>
<comment type="subunit">
    <text evidence="8">Homodimer.</text>
</comment>
<dbReference type="Proteomes" id="UP000587396">
    <property type="component" value="Unassembled WGS sequence"/>
</dbReference>
<feature type="active site" description="Proton donor" evidence="8">
    <location>
        <position position="75"/>
    </location>
</feature>
<organism evidence="10 11">
    <name type="scientific">Gordonibacter massiliensis</name>
    <name type="common">ex Traore et al. 2017</name>
    <dbReference type="NCBI Taxonomy" id="1841863"/>
    <lineage>
        <taxon>Bacteria</taxon>
        <taxon>Bacillati</taxon>
        <taxon>Actinomycetota</taxon>
        <taxon>Coriobacteriia</taxon>
        <taxon>Eggerthellales</taxon>
        <taxon>Eggerthellaceae</taxon>
        <taxon>Gordonibacter</taxon>
    </lineage>
</organism>
<keyword evidence="6 8" id="KW-0413">Isomerase</keyword>
<evidence type="ECO:0000256" key="5">
    <source>
        <dbReference type="ARBA" id="ARBA00023154"/>
    </source>
</evidence>
<dbReference type="EMBL" id="JACMSE010000014">
    <property type="protein sequence ID" value="MBC2890489.1"/>
    <property type="molecule type" value="Genomic_DNA"/>
</dbReference>
<dbReference type="GO" id="GO:0005829">
    <property type="term" value="C:cytosol"/>
    <property type="evidence" value="ECO:0007669"/>
    <property type="project" value="TreeGrafter"/>
</dbReference>
<dbReference type="EC" id="5.1.1.7" evidence="3 8"/>
<evidence type="ECO:0000313" key="10">
    <source>
        <dbReference type="EMBL" id="MBC2890489.1"/>
    </source>
</evidence>
<evidence type="ECO:0000256" key="3">
    <source>
        <dbReference type="ARBA" id="ARBA00013080"/>
    </source>
</evidence>
<protein>
    <recommendedName>
        <fullName evidence="3 8">Diaminopimelate epimerase</fullName>
        <shortName evidence="8">DAP epimerase</shortName>
        <ecNumber evidence="3 8">5.1.1.7</ecNumber>
    </recommendedName>
    <alternativeName>
        <fullName evidence="8">PLP-independent amino acid racemase</fullName>
    </alternativeName>
</protein>
<dbReference type="Gene3D" id="3.10.310.10">
    <property type="entry name" value="Diaminopimelate Epimerase, Chain A, domain 1"/>
    <property type="match status" value="2"/>
</dbReference>
<evidence type="ECO:0000256" key="8">
    <source>
        <dbReference type="HAMAP-Rule" id="MF_00197"/>
    </source>
</evidence>
<feature type="site" description="Could be important to modulate the pK values of the two catalytic cysteine residues" evidence="8">
    <location>
        <position position="240"/>
    </location>
</feature>
<comment type="pathway">
    <text evidence="1 8">Amino-acid biosynthesis; L-lysine biosynthesis via DAP pathway; DL-2,6-diaminopimelate from LL-2,6-diaminopimelate: step 1/1.</text>
</comment>
<feature type="binding site" evidence="8">
    <location>
        <begin position="76"/>
        <end position="77"/>
    </location>
    <ligand>
        <name>substrate</name>
    </ligand>
</feature>
<evidence type="ECO:0000313" key="11">
    <source>
        <dbReference type="Proteomes" id="UP000587396"/>
    </source>
</evidence>
<feature type="binding site" evidence="8">
    <location>
        <position position="66"/>
    </location>
    <ligand>
        <name>substrate</name>
    </ligand>
</feature>
<keyword evidence="5 8" id="KW-0457">Lysine biosynthesis</keyword>
<feature type="active site" evidence="9">
    <location>
        <position position="75"/>
    </location>
</feature>
<comment type="caution">
    <text evidence="8">Lacks conserved residue(s) required for the propagation of feature annotation.</text>
</comment>
<dbReference type="PANTHER" id="PTHR31689">
    <property type="entry name" value="DIAMINOPIMELATE EPIMERASE, CHLOROPLASTIC"/>
    <property type="match status" value="1"/>
</dbReference>
<dbReference type="UniPathway" id="UPA00034">
    <property type="reaction ID" value="UER00025"/>
</dbReference>
<evidence type="ECO:0000256" key="4">
    <source>
        <dbReference type="ARBA" id="ARBA00022605"/>
    </source>
</evidence>
<dbReference type="NCBIfam" id="TIGR00652">
    <property type="entry name" value="DapF"/>
    <property type="match status" value="1"/>
</dbReference>
<dbReference type="HAMAP" id="MF_00197">
    <property type="entry name" value="DAP_epimerase"/>
    <property type="match status" value="1"/>
</dbReference>
<comment type="catalytic activity">
    <reaction evidence="7 8">
        <text>(2S,6S)-2,6-diaminopimelate = meso-2,6-diaminopimelate</text>
        <dbReference type="Rhea" id="RHEA:15393"/>
        <dbReference type="ChEBI" id="CHEBI:57609"/>
        <dbReference type="ChEBI" id="CHEBI:57791"/>
        <dbReference type="EC" id="5.1.1.7"/>
    </reaction>
</comment>
<dbReference type="SUPFAM" id="SSF54506">
    <property type="entry name" value="Diaminopimelate epimerase-like"/>
    <property type="match status" value="1"/>
</dbReference>
<feature type="binding site" evidence="8">
    <location>
        <position position="13"/>
    </location>
    <ligand>
        <name>substrate</name>
    </ligand>
</feature>
<feature type="binding site" evidence="8">
    <location>
        <position position="175"/>
    </location>
    <ligand>
        <name>substrate</name>
    </ligand>
</feature>
<evidence type="ECO:0000256" key="2">
    <source>
        <dbReference type="ARBA" id="ARBA00010219"/>
    </source>
</evidence>
<keyword evidence="11" id="KW-1185">Reference proteome</keyword>